<dbReference type="PIRSF" id="PIRSF000460">
    <property type="entry name" value="Pprylas_GlgP"/>
    <property type="match status" value="1"/>
</dbReference>
<dbReference type="EC" id="2.4.1.1" evidence="11"/>
<keyword evidence="4" id="KW-0021">Allosteric enzyme</keyword>
<keyword evidence="6 11" id="KW-0808">Transferase</keyword>
<dbReference type="InterPro" id="IPR035090">
    <property type="entry name" value="Pyridoxal_P_attach_site"/>
</dbReference>
<evidence type="ECO:0000313" key="12">
    <source>
        <dbReference type="EMBL" id="EFY06816.1"/>
    </source>
</evidence>
<comment type="cofactor">
    <cofactor evidence="2 11">
        <name>pyridoxal 5'-phosphate</name>
        <dbReference type="ChEBI" id="CHEBI:597326"/>
    </cofactor>
</comment>
<dbReference type="CDD" id="cd04300">
    <property type="entry name" value="GT35_Glycogen_Phosphorylase"/>
    <property type="match status" value="1"/>
</dbReference>
<dbReference type="InterPro" id="IPR011833">
    <property type="entry name" value="Glycg_phsphrylas"/>
</dbReference>
<dbReference type="SUPFAM" id="SSF53756">
    <property type="entry name" value="UDP-Glycosyltransferase/glycogen phosphorylase"/>
    <property type="match status" value="1"/>
</dbReference>
<dbReference type="Pfam" id="PF00343">
    <property type="entry name" value="Phosphorylase"/>
    <property type="match status" value="1"/>
</dbReference>
<dbReference type="PANTHER" id="PTHR11468:SF25">
    <property type="entry name" value="MALTODEXTRIN PHOSPHORYLASE"/>
    <property type="match status" value="1"/>
</dbReference>
<evidence type="ECO:0000313" key="13">
    <source>
        <dbReference type="Proteomes" id="UP000018458"/>
    </source>
</evidence>
<sequence>MAVRSSGAKSSAGNKRSVKKAVSLAETKAVAAAKVDARADKNSLKLDVNVFKEKIVHHLRCTIGTSEKKASKLAWWQALVATANELIFDRLTQTQYTHATKDTRAVHYLSAEFLMGRLTVNNLVSLEVYNTAKSALQELGIDINELCEEETDMALGNGGLGRLAACFMDSLATLAYPSVGYGIHYENGLFRQEIREGRQIERPDSWREYGCPWEVCRPESVQEVPIGGFVETQTAPDGSIRKVWHPEHMIKGVPWDIPVVGFRGASVTILRLWESRPTESFNWDVFNAGGYVDAQNEKAAVETISKVLYPNDSTEAGKMLRLTQQYFFSSCSLRDILRRYNRTHFHDYGEFAKKIAIQLNDTHPVIAIPELMRLLVDEEGISWDAAWEIVTEVFSYTNHTLLPEALEKWPVYIFEKLLPRHLEIIYEINYRFLNEVVEAKWSGDDEKKRKLSIIEEGPCKMVRMANLAVIASRKINGVAEIHSKLVRENLFPEFSTLWPDRFCNVTNGVTPRRWMLACNPGLAELYNEIAGKDWPLHLDSCAALRPYADDPQIQKRFMDIKFKNKVALAAEIKKLCGVEVDPHAMFDVQIKRLHEYKRQHLNLLYILHLYRKLLADPAMRIVPQVFIFGAKAAPAYTLAKNIIYAINVIGDKINNDYRIRNQLKVVFMPNYRVSLAEKIIPAADISEQISTAGYEASGTSNMKFSMNGALTLGTMDGANIEIVAEAGVENNFIFGMSVKDVQELKAKGYNPWDFYNSNQDLRAVVDWLDSDFFTEDRQALASIKHSLLEGGDPYMVLADFASYCAAHKRAEEMYADKARWAHAAIMNSASMGKFSSDRSIEDYVHNIWKLKNYEIKDEI</sequence>
<dbReference type="Proteomes" id="UP000018458">
    <property type="component" value="Unassembled WGS sequence"/>
</dbReference>
<comment type="function">
    <text evidence="9">Phosphorylase is an important allosteric enzyme in carbohydrate metabolism. Enzymes from different sources differ in their regulatory mechanisms and in their natural substrates. However, all known phosphorylases share catalytic and structural properties.</text>
</comment>
<comment type="catalytic activity">
    <reaction evidence="1 11">
        <text>[(1-&gt;4)-alpha-D-glucosyl](n) + phosphate = [(1-&gt;4)-alpha-D-glucosyl](n-1) + alpha-D-glucose 1-phosphate</text>
        <dbReference type="Rhea" id="RHEA:41732"/>
        <dbReference type="Rhea" id="RHEA-COMP:9584"/>
        <dbReference type="Rhea" id="RHEA-COMP:9586"/>
        <dbReference type="ChEBI" id="CHEBI:15444"/>
        <dbReference type="ChEBI" id="CHEBI:43474"/>
        <dbReference type="ChEBI" id="CHEBI:58601"/>
        <dbReference type="EC" id="2.4.1.1"/>
    </reaction>
</comment>
<dbReference type="GO" id="GO:0030170">
    <property type="term" value="F:pyridoxal phosphate binding"/>
    <property type="evidence" value="ECO:0007669"/>
    <property type="project" value="InterPro"/>
</dbReference>
<keyword evidence="7 10" id="KW-0663">Pyridoxal phosphate</keyword>
<dbReference type="FunFam" id="3.40.50.2000:FF:000807">
    <property type="entry name" value="Alpha-glucan phosphorylase 2, cytosolic"/>
    <property type="match status" value="1"/>
</dbReference>
<evidence type="ECO:0000256" key="1">
    <source>
        <dbReference type="ARBA" id="ARBA00001275"/>
    </source>
</evidence>
<evidence type="ECO:0000256" key="6">
    <source>
        <dbReference type="ARBA" id="ARBA00022679"/>
    </source>
</evidence>
<evidence type="ECO:0000256" key="5">
    <source>
        <dbReference type="ARBA" id="ARBA00022676"/>
    </source>
</evidence>
<evidence type="ECO:0000256" key="2">
    <source>
        <dbReference type="ARBA" id="ARBA00001933"/>
    </source>
</evidence>
<feature type="modified residue" description="N6-(pyridoxal phosphate)lysine" evidence="10">
    <location>
        <position position="703"/>
    </location>
</feature>
<dbReference type="GO" id="GO:0005980">
    <property type="term" value="P:glycogen catabolic process"/>
    <property type="evidence" value="ECO:0007669"/>
    <property type="project" value="TreeGrafter"/>
</dbReference>
<evidence type="ECO:0000256" key="8">
    <source>
        <dbReference type="ARBA" id="ARBA00023277"/>
    </source>
</evidence>
<evidence type="ECO:0000256" key="4">
    <source>
        <dbReference type="ARBA" id="ARBA00022533"/>
    </source>
</evidence>
<dbReference type="InterPro" id="IPR000811">
    <property type="entry name" value="Glyco_trans_35"/>
</dbReference>
<keyword evidence="13" id="KW-1185">Reference proteome</keyword>
<evidence type="ECO:0000256" key="3">
    <source>
        <dbReference type="ARBA" id="ARBA00006047"/>
    </source>
</evidence>
<dbReference type="AlphaFoldDB" id="E8LKZ2"/>
<dbReference type="GO" id="GO:0005737">
    <property type="term" value="C:cytoplasm"/>
    <property type="evidence" value="ECO:0007669"/>
    <property type="project" value="TreeGrafter"/>
</dbReference>
<keyword evidence="8 11" id="KW-0119">Carbohydrate metabolism</keyword>
<protein>
    <recommendedName>
        <fullName evidence="11">Alpha-1,4 glucan phosphorylase</fullName>
        <ecNumber evidence="11">2.4.1.1</ecNumber>
    </recommendedName>
</protein>
<dbReference type="PROSITE" id="PS00102">
    <property type="entry name" value="PHOSPHORYLASE"/>
    <property type="match status" value="1"/>
</dbReference>
<dbReference type="NCBIfam" id="TIGR02093">
    <property type="entry name" value="P_ylase"/>
    <property type="match status" value="1"/>
</dbReference>
<evidence type="ECO:0000256" key="7">
    <source>
        <dbReference type="ARBA" id="ARBA00022898"/>
    </source>
</evidence>
<comment type="caution">
    <text evidence="12">The sequence shown here is derived from an EMBL/GenBank/DDBJ whole genome shotgun (WGS) entry which is preliminary data.</text>
</comment>
<dbReference type="RefSeq" id="WP_009143580.1">
    <property type="nucleotide sequence ID" value="NZ_GL831013.1"/>
</dbReference>
<proteinExistence type="inferred from homology"/>
<dbReference type="OrthoDB" id="7229284at2"/>
<reference evidence="12 13" key="1">
    <citation type="submission" date="2011-01" db="EMBL/GenBank/DDBJ databases">
        <authorList>
            <person name="Weinstock G."/>
            <person name="Sodergren E."/>
            <person name="Clifton S."/>
            <person name="Fulton L."/>
            <person name="Fulton B."/>
            <person name="Courtney L."/>
            <person name="Fronick C."/>
            <person name="Harrison M."/>
            <person name="Strong C."/>
            <person name="Farmer C."/>
            <person name="Delahaunty K."/>
            <person name="Markovic C."/>
            <person name="Hall O."/>
            <person name="Minx P."/>
            <person name="Tomlinson C."/>
            <person name="Mitreva M."/>
            <person name="Hou S."/>
            <person name="Chen J."/>
            <person name="Wollam A."/>
            <person name="Pepin K.H."/>
            <person name="Johnson M."/>
            <person name="Bhonagiri V."/>
            <person name="Zhang X."/>
            <person name="Suruliraj S."/>
            <person name="Warren W."/>
            <person name="Chinwalla A."/>
            <person name="Mardis E.R."/>
            <person name="Wilson R.K."/>
        </authorList>
    </citation>
    <scope>NUCLEOTIDE SEQUENCE [LARGE SCALE GENOMIC DNA]</scope>
    <source>
        <strain evidence="13">DSM 22608 / JCM 16073 / KCTC 15190 / YIT 12066</strain>
    </source>
</reference>
<dbReference type="Gene3D" id="3.40.50.2000">
    <property type="entry name" value="Glycogen Phosphorylase B"/>
    <property type="match status" value="2"/>
</dbReference>
<dbReference type="EMBL" id="AEVO01000079">
    <property type="protein sequence ID" value="EFY06816.1"/>
    <property type="molecule type" value="Genomic_DNA"/>
</dbReference>
<evidence type="ECO:0000256" key="9">
    <source>
        <dbReference type="ARBA" id="ARBA00025174"/>
    </source>
</evidence>
<name>E8LKZ2_SUCHY</name>
<comment type="similarity">
    <text evidence="3 11">Belongs to the glycogen phosphorylase family.</text>
</comment>
<comment type="function">
    <text evidence="11">Allosteric enzyme that catalyzes the rate-limiting step in glycogen catabolism, the phosphorolytic cleavage of glycogen to produce glucose-1-phosphate, and plays a central role in maintaining cellular and organismal glucose homeostasis.</text>
</comment>
<dbReference type="HOGENOM" id="CLU_010198_1_1_6"/>
<dbReference type="GO" id="GO:0008184">
    <property type="term" value="F:glycogen phosphorylase activity"/>
    <property type="evidence" value="ECO:0007669"/>
    <property type="project" value="InterPro"/>
</dbReference>
<accession>E8LKZ2</accession>
<evidence type="ECO:0000256" key="10">
    <source>
        <dbReference type="PIRSR" id="PIRSR000460-1"/>
    </source>
</evidence>
<dbReference type="PANTHER" id="PTHR11468">
    <property type="entry name" value="GLYCOGEN PHOSPHORYLASE"/>
    <property type="match status" value="1"/>
</dbReference>
<gene>
    <name evidence="12" type="primary">glgP</name>
    <name evidence="12" type="ORF">HMPREF9444_01397</name>
</gene>
<keyword evidence="5 11" id="KW-0328">Glycosyltransferase</keyword>
<dbReference type="FunFam" id="3.40.50.2000:FF:000003">
    <property type="entry name" value="Alpha-1,4 glucan phosphorylase"/>
    <property type="match status" value="1"/>
</dbReference>
<organism evidence="12 13">
    <name type="scientific">Succinatimonas hippei (strain DSM 22608 / JCM 16073 / KCTC 15190 / YIT 12066)</name>
    <dbReference type="NCBI Taxonomy" id="762983"/>
    <lineage>
        <taxon>Bacteria</taxon>
        <taxon>Pseudomonadati</taxon>
        <taxon>Pseudomonadota</taxon>
        <taxon>Gammaproteobacteria</taxon>
        <taxon>Aeromonadales</taxon>
        <taxon>Succinivibrionaceae</taxon>
        <taxon>Succinatimonas</taxon>
    </lineage>
</organism>
<dbReference type="eggNOG" id="COG0058">
    <property type="taxonomic scope" value="Bacteria"/>
</dbReference>
<dbReference type="STRING" id="762983.HMPREF9444_01397"/>
<evidence type="ECO:0000256" key="11">
    <source>
        <dbReference type="RuleBase" id="RU000587"/>
    </source>
</evidence>